<dbReference type="InterPro" id="IPR017451">
    <property type="entry name" value="F-box-assoc_interact_dom"/>
</dbReference>
<dbReference type="Pfam" id="PF07734">
    <property type="entry name" value="FBA_1"/>
    <property type="match status" value="1"/>
</dbReference>
<reference evidence="2 3" key="1">
    <citation type="journal article" date="2014" name="Nat. Genet.">
        <title>Genome sequence of the hot pepper provides insights into the evolution of pungency in Capsicum species.</title>
        <authorList>
            <person name="Kim S."/>
            <person name="Park M."/>
            <person name="Yeom S.I."/>
            <person name="Kim Y.M."/>
            <person name="Lee J.M."/>
            <person name="Lee H.A."/>
            <person name="Seo E."/>
            <person name="Choi J."/>
            <person name="Cheong K."/>
            <person name="Kim K.T."/>
            <person name="Jung K."/>
            <person name="Lee G.W."/>
            <person name="Oh S.K."/>
            <person name="Bae C."/>
            <person name="Kim S.B."/>
            <person name="Lee H.Y."/>
            <person name="Kim S.Y."/>
            <person name="Kim M.S."/>
            <person name="Kang B.C."/>
            <person name="Jo Y.D."/>
            <person name="Yang H.B."/>
            <person name="Jeong H.J."/>
            <person name="Kang W.H."/>
            <person name="Kwon J.K."/>
            <person name="Shin C."/>
            <person name="Lim J.Y."/>
            <person name="Park J.H."/>
            <person name="Huh J.H."/>
            <person name="Kim J.S."/>
            <person name="Kim B.D."/>
            <person name="Cohen O."/>
            <person name="Paran I."/>
            <person name="Suh M.C."/>
            <person name="Lee S.B."/>
            <person name="Kim Y.K."/>
            <person name="Shin Y."/>
            <person name="Noh S.J."/>
            <person name="Park J."/>
            <person name="Seo Y.S."/>
            <person name="Kwon S.Y."/>
            <person name="Kim H.A."/>
            <person name="Park J.M."/>
            <person name="Kim H.J."/>
            <person name="Choi S.B."/>
            <person name="Bosland P.W."/>
            <person name="Reeves G."/>
            <person name="Jo S.H."/>
            <person name="Lee B.W."/>
            <person name="Cho H.T."/>
            <person name="Choi H.S."/>
            <person name="Lee M.S."/>
            <person name="Yu Y."/>
            <person name="Do Choi Y."/>
            <person name="Park B.S."/>
            <person name="van Deynze A."/>
            <person name="Ashrafi H."/>
            <person name="Hill T."/>
            <person name="Kim W.T."/>
            <person name="Pai H.S."/>
            <person name="Ahn H.K."/>
            <person name="Yeam I."/>
            <person name="Giovannoni J.J."/>
            <person name="Rose J.K."/>
            <person name="Sorensen I."/>
            <person name="Lee S.J."/>
            <person name="Kim R.W."/>
            <person name="Choi I.Y."/>
            <person name="Choi B.S."/>
            <person name="Lim J.S."/>
            <person name="Lee Y.H."/>
            <person name="Choi D."/>
        </authorList>
    </citation>
    <scope>NUCLEOTIDE SEQUENCE [LARGE SCALE GENOMIC DNA]</scope>
    <source>
        <strain evidence="3">cv. CM334</strain>
    </source>
</reference>
<evidence type="ECO:0000259" key="1">
    <source>
        <dbReference type="Pfam" id="PF07734"/>
    </source>
</evidence>
<gene>
    <name evidence="2" type="ORF">T459_35075</name>
</gene>
<accession>A0A2G2XU70</accession>
<evidence type="ECO:0000313" key="2">
    <source>
        <dbReference type="EMBL" id="PHT61076.1"/>
    </source>
</evidence>
<dbReference type="PANTHER" id="PTHR31790">
    <property type="entry name" value="OS02G0783600 PROTEIN"/>
    <property type="match status" value="1"/>
</dbReference>
<protein>
    <recommendedName>
        <fullName evidence="1">F-box associated beta-propeller type 1 domain-containing protein</fullName>
    </recommendedName>
</protein>
<dbReference type="Proteomes" id="UP000222542">
    <property type="component" value="Unassembled WGS sequence"/>
</dbReference>
<dbReference type="EMBL" id="AYRZ02000273">
    <property type="protein sequence ID" value="PHT61076.1"/>
    <property type="molecule type" value="Genomic_DNA"/>
</dbReference>
<dbReference type="OMA" id="MATYNET"/>
<proteinExistence type="predicted"/>
<dbReference type="AlphaFoldDB" id="A0A2G2XU70"/>
<dbReference type="PANTHER" id="PTHR31790:SF490">
    <property type="entry name" value="F-BOX DOMAIN-CONTAINING PROTEIN"/>
    <property type="match status" value="1"/>
</dbReference>
<name>A0A2G2XU70_CAPAN</name>
<reference evidence="2 3" key="2">
    <citation type="journal article" date="2017" name="Genome Biol.">
        <title>New reference genome sequences of hot pepper reveal the massive evolution of plant disease-resistance genes by retroduplication.</title>
        <authorList>
            <person name="Kim S."/>
            <person name="Park J."/>
            <person name="Yeom S.I."/>
            <person name="Kim Y.M."/>
            <person name="Seo E."/>
            <person name="Kim K.T."/>
            <person name="Kim M.S."/>
            <person name="Lee J.M."/>
            <person name="Cheong K."/>
            <person name="Shin H.S."/>
            <person name="Kim S.B."/>
            <person name="Han K."/>
            <person name="Lee J."/>
            <person name="Park M."/>
            <person name="Lee H.A."/>
            <person name="Lee H.Y."/>
            <person name="Lee Y."/>
            <person name="Oh S."/>
            <person name="Lee J.H."/>
            <person name="Choi E."/>
            <person name="Choi E."/>
            <person name="Lee S.E."/>
            <person name="Jeon J."/>
            <person name="Kim H."/>
            <person name="Choi G."/>
            <person name="Song H."/>
            <person name="Lee J."/>
            <person name="Lee S.C."/>
            <person name="Kwon J.K."/>
            <person name="Lee H.Y."/>
            <person name="Koo N."/>
            <person name="Hong Y."/>
            <person name="Kim R.W."/>
            <person name="Kang W.H."/>
            <person name="Huh J.H."/>
            <person name="Kang B.C."/>
            <person name="Yang T.J."/>
            <person name="Lee Y.H."/>
            <person name="Bennetzen J.L."/>
            <person name="Choi D."/>
        </authorList>
    </citation>
    <scope>NUCLEOTIDE SEQUENCE [LARGE SCALE GENOMIC DNA]</scope>
    <source>
        <strain evidence="3">cv. CM334</strain>
    </source>
</reference>
<dbReference type="NCBIfam" id="TIGR01640">
    <property type="entry name" value="F_box_assoc_1"/>
    <property type="match status" value="1"/>
</dbReference>
<feature type="domain" description="F-box associated beta-propeller type 1" evidence="1">
    <location>
        <begin position="3"/>
        <end position="217"/>
    </location>
</feature>
<evidence type="ECO:0000313" key="3">
    <source>
        <dbReference type="Proteomes" id="UP000222542"/>
    </source>
</evidence>
<keyword evidence="3" id="KW-1185">Reference proteome</keyword>
<dbReference type="InterPro" id="IPR052361">
    <property type="entry name" value="F-box_domain"/>
</dbReference>
<organism evidence="2 3">
    <name type="scientific">Capsicum annuum</name>
    <name type="common">Capsicum pepper</name>
    <dbReference type="NCBI Taxonomy" id="4072"/>
    <lineage>
        <taxon>Eukaryota</taxon>
        <taxon>Viridiplantae</taxon>
        <taxon>Streptophyta</taxon>
        <taxon>Embryophyta</taxon>
        <taxon>Tracheophyta</taxon>
        <taxon>Spermatophyta</taxon>
        <taxon>Magnoliopsida</taxon>
        <taxon>eudicotyledons</taxon>
        <taxon>Gunneridae</taxon>
        <taxon>Pentapetalae</taxon>
        <taxon>asterids</taxon>
        <taxon>lamiids</taxon>
        <taxon>Solanales</taxon>
        <taxon>Solanaceae</taxon>
        <taxon>Solanoideae</taxon>
        <taxon>Capsiceae</taxon>
        <taxon>Capsicum</taxon>
    </lineage>
</organism>
<dbReference type="InterPro" id="IPR006527">
    <property type="entry name" value="F-box-assoc_dom_typ1"/>
</dbReference>
<dbReference type="Gramene" id="PHT61076">
    <property type="protein sequence ID" value="PHT61076"/>
    <property type="gene ID" value="T459_35075"/>
</dbReference>
<sequence>MNQDYYFTYGFGYDELNDDYKLVLVYSSKIKNVGYNEVKLYSLRTNSCKRIKGFVNGYVYSNSGVLLNNFIHWDARKHHDFDGCDSTIVYFDLAAERKGKIDLPRYENVDVHWDLMCSRDSLFGFCRCEYEGAVDIWIMKEYEVEESWTKFASVAYYVVPGIFDRPLFINEDGEVLLIEGQSLVLFNTRNNIYKDLQVHVPDVRGRVDMAMYNESLVSPDNFDDEDGSIY</sequence>
<comment type="caution">
    <text evidence="2">The sequence shown here is derived from an EMBL/GenBank/DDBJ whole genome shotgun (WGS) entry which is preliminary data.</text>
</comment>